<comment type="cofactor">
    <cofactor evidence="1">
        <name>Zn(2+)</name>
        <dbReference type="ChEBI" id="CHEBI:29105"/>
    </cofactor>
</comment>
<dbReference type="GO" id="GO:0000034">
    <property type="term" value="F:adenine deaminase activity"/>
    <property type="evidence" value="ECO:0007669"/>
    <property type="project" value="TreeGrafter"/>
</dbReference>
<dbReference type="PANTHER" id="PTHR43114">
    <property type="entry name" value="ADENINE DEAMINASE"/>
    <property type="match status" value="1"/>
</dbReference>
<keyword evidence="2" id="KW-0479">Metal-binding</keyword>
<proteinExistence type="predicted"/>
<keyword evidence="4" id="KW-0862">Zinc</keyword>
<dbReference type="InterPro" id="IPR006330">
    <property type="entry name" value="Ado/ade_deaminase"/>
</dbReference>
<accession>A0A2P2C0Y1</accession>
<dbReference type="SUPFAM" id="SSF51556">
    <property type="entry name" value="Metallo-dependent hydrolases"/>
    <property type="match status" value="1"/>
</dbReference>
<name>A0A2P2C0Y1_9ZZZZ</name>
<dbReference type="EC" id="3.5.4.4" evidence="6"/>
<protein>
    <submittedName>
        <fullName evidence="6">Adenosine deaminase</fullName>
        <ecNumber evidence="6">3.5.4.4</ecNumber>
    </submittedName>
</protein>
<reference evidence="6" key="1">
    <citation type="submission" date="2015-08" db="EMBL/GenBank/DDBJ databases">
        <authorList>
            <person name="Babu N.S."/>
            <person name="Beckwith C.J."/>
            <person name="Beseler K.G."/>
            <person name="Brison A."/>
            <person name="Carone J.V."/>
            <person name="Caskin T.P."/>
            <person name="Diamond M."/>
            <person name="Durham M.E."/>
            <person name="Foxe J.M."/>
            <person name="Go M."/>
            <person name="Henderson B.A."/>
            <person name="Jones I.B."/>
            <person name="McGettigan J.A."/>
            <person name="Micheletti S.J."/>
            <person name="Nasrallah M.E."/>
            <person name="Ortiz D."/>
            <person name="Piller C.R."/>
            <person name="Privatt S.R."/>
            <person name="Schneider S.L."/>
            <person name="Sharp S."/>
            <person name="Smith T.C."/>
            <person name="Stanton J.D."/>
            <person name="Ullery H.E."/>
            <person name="Wilson R.J."/>
            <person name="Serrano M.G."/>
            <person name="Buck G."/>
            <person name="Lee V."/>
            <person name="Wang Y."/>
            <person name="Carvalho R."/>
            <person name="Voegtly L."/>
            <person name="Shi R."/>
            <person name="Duckworth R."/>
            <person name="Johnson A."/>
            <person name="Loviza R."/>
            <person name="Walstead R."/>
            <person name="Shah Z."/>
            <person name="Kiflezghi M."/>
            <person name="Wade K."/>
            <person name="Ball S.L."/>
            <person name="Bradley K.W."/>
            <person name="Asai D.J."/>
            <person name="Bowman C.A."/>
            <person name="Russell D.A."/>
            <person name="Pope W.H."/>
            <person name="Jacobs-Sera D."/>
            <person name="Hendrix R.W."/>
            <person name="Hatfull G.F."/>
        </authorList>
    </citation>
    <scope>NUCLEOTIDE SEQUENCE</scope>
</reference>
<dbReference type="PANTHER" id="PTHR43114:SF6">
    <property type="entry name" value="ADENINE DEAMINASE"/>
    <property type="match status" value="1"/>
</dbReference>
<dbReference type="GO" id="GO:0006146">
    <property type="term" value="P:adenine catabolic process"/>
    <property type="evidence" value="ECO:0007669"/>
    <property type="project" value="TreeGrafter"/>
</dbReference>
<dbReference type="AlphaFoldDB" id="A0A2P2C0Y1"/>
<evidence type="ECO:0000313" key="6">
    <source>
        <dbReference type="EMBL" id="CUR55680.1"/>
    </source>
</evidence>
<feature type="domain" description="Adenosine deaminase" evidence="5">
    <location>
        <begin position="37"/>
        <end position="361"/>
    </location>
</feature>
<dbReference type="Pfam" id="PF00962">
    <property type="entry name" value="A_deaminase"/>
    <property type="match status" value="1"/>
</dbReference>
<dbReference type="EMBL" id="CZKA01000023">
    <property type="protein sequence ID" value="CUR55680.1"/>
    <property type="molecule type" value="Genomic_DNA"/>
</dbReference>
<dbReference type="GO" id="GO:0005829">
    <property type="term" value="C:cytosol"/>
    <property type="evidence" value="ECO:0007669"/>
    <property type="project" value="TreeGrafter"/>
</dbReference>
<evidence type="ECO:0000256" key="1">
    <source>
        <dbReference type="ARBA" id="ARBA00001947"/>
    </source>
</evidence>
<evidence type="ECO:0000259" key="5">
    <source>
        <dbReference type="Pfam" id="PF00962"/>
    </source>
</evidence>
<dbReference type="Gene3D" id="3.20.20.140">
    <property type="entry name" value="Metal-dependent hydrolases"/>
    <property type="match status" value="1"/>
</dbReference>
<evidence type="ECO:0000256" key="3">
    <source>
        <dbReference type="ARBA" id="ARBA00022801"/>
    </source>
</evidence>
<sequence length="371" mass="39820">MPASSDASALGQSRPGGPEVLMVDNGSRSVSAFDRLPKVELHCHVEGTLRPTTLVDLAVRNGIQLPTADLDALYAYDSLDGFLNVFWLGQSTLCTRDDWARLAYESVLDGAAHGVVYRESFFTPARHLASGQRLSDIVAGIDEGLSAGEAETGVEYRLIGDIDRAFGAGAGLEFVEGLVALRRANAPGMHRVIGVGMDSTERGIDPRIFKPAYDLARSAGFRLTGHQGENSTAADIALVIDELGAERIDHGLPVLDDPELTARMVGEQIPITVCPTSNVLISNSYSRLDQHILPDMRAAGLLATVNTDDPAFIALDLAAEYAAVAAAFDWDWDTMVQLSLDGVAATWLDETDKSALADRVRRSGASLREER</sequence>
<dbReference type="GO" id="GO:0043103">
    <property type="term" value="P:hypoxanthine salvage"/>
    <property type="evidence" value="ECO:0007669"/>
    <property type="project" value="TreeGrafter"/>
</dbReference>
<keyword evidence="3 6" id="KW-0378">Hydrolase</keyword>
<evidence type="ECO:0000256" key="4">
    <source>
        <dbReference type="ARBA" id="ARBA00022833"/>
    </source>
</evidence>
<dbReference type="InterPro" id="IPR032466">
    <property type="entry name" value="Metal_Hydrolase"/>
</dbReference>
<dbReference type="InterPro" id="IPR001365">
    <property type="entry name" value="A_deaminase_dom"/>
</dbReference>
<dbReference type="GO" id="GO:0046872">
    <property type="term" value="F:metal ion binding"/>
    <property type="evidence" value="ECO:0007669"/>
    <property type="project" value="UniProtKB-KW"/>
</dbReference>
<dbReference type="NCBIfam" id="TIGR01430">
    <property type="entry name" value="aden_deam"/>
    <property type="match status" value="1"/>
</dbReference>
<evidence type="ECO:0000256" key="2">
    <source>
        <dbReference type="ARBA" id="ARBA00022723"/>
    </source>
</evidence>
<organism evidence="6">
    <name type="scientific">metagenome</name>
    <dbReference type="NCBI Taxonomy" id="256318"/>
    <lineage>
        <taxon>unclassified sequences</taxon>
        <taxon>metagenomes</taxon>
    </lineage>
</organism>
<gene>
    <name evidence="6" type="ORF">NOCA230012</name>
</gene>